<reference evidence="5" key="1">
    <citation type="submission" date="2016-10" db="EMBL/GenBank/DDBJ databases">
        <authorList>
            <person name="Varghese N."/>
            <person name="Submissions S."/>
        </authorList>
    </citation>
    <scope>NUCLEOTIDE SEQUENCE [LARGE SCALE GENOMIC DNA]</scope>
    <source>
        <strain evidence="5">CGMCC 1.8711</strain>
    </source>
</reference>
<dbReference type="PROSITE" id="PS50846">
    <property type="entry name" value="HMA_2"/>
    <property type="match status" value="1"/>
</dbReference>
<keyword evidence="1" id="KW-0479">Metal-binding</keyword>
<gene>
    <name evidence="4" type="ORF">SAMN04488124_1783</name>
</gene>
<organism evidence="4 5">
    <name type="scientific">Halogeometricum limi</name>
    <dbReference type="NCBI Taxonomy" id="555875"/>
    <lineage>
        <taxon>Archaea</taxon>
        <taxon>Methanobacteriati</taxon>
        <taxon>Methanobacteriota</taxon>
        <taxon>Stenosarchaea group</taxon>
        <taxon>Halobacteria</taxon>
        <taxon>Halobacteriales</taxon>
        <taxon>Haloferacaceae</taxon>
        <taxon>Halogeometricum</taxon>
    </lineage>
</organism>
<protein>
    <submittedName>
        <fullName evidence="4">Copper chaperone</fullName>
    </submittedName>
</protein>
<dbReference type="PANTHER" id="PTHR22814:SF287">
    <property type="entry name" value="COPPER TRANSPORT PROTEIN ATX1"/>
    <property type="match status" value="1"/>
</dbReference>
<keyword evidence="5" id="KW-1185">Reference proteome</keyword>
<evidence type="ECO:0000256" key="1">
    <source>
        <dbReference type="ARBA" id="ARBA00022723"/>
    </source>
</evidence>
<dbReference type="Gene3D" id="3.30.70.100">
    <property type="match status" value="1"/>
</dbReference>
<dbReference type="GO" id="GO:0046872">
    <property type="term" value="F:metal ion binding"/>
    <property type="evidence" value="ECO:0007669"/>
    <property type="project" value="UniProtKB-KW"/>
</dbReference>
<dbReference type="InterPro" id="IPR036163">
    <property type="entry name" value="HMA_dom_sf"/>
</dbReference>
<name>A0A1I6H5G7_9EURY</name>
<accession>A0A1I6H5G7</accession>
<evidence type="ECO:0000313" key="5">
    <source>
        <dbReference type="Proteomes" id="UP000243250"/>
    </source>
</evidence>
<dbReference type="STRING" id="555875.SAMN04488124_1783"/>
<proteinExistence type="predicted"/>
<evidence type="ECO:0000256" key="2">
    <source>
        <dbReference type="SAM" id="MobiDB-lite"/>
    </source>
</evidence>
<dbReference type="PANTHER" id="PTHR22814">
    <property type="entry name" value="COPPER TRANSPORT PROTEIN ATOX1-RELATED"/>
    <property type="match status" value="1"/>
</dbReference>
<evidence type="ECO:0000259" key="3">
    <source>
        <dbReference type="PROSITE" id="PS50846"/>
    </source>
</evidence>
<dbReference type="EMBL" id="FOYS01000003">
    <property type="protein sequence ID" value="SFR49587.1"/>
    <property type="molecule type" value="Genomic_DNA"/>
</dbReference>
<evidence type="ECO:0000313" key="4">
    <source>
        <dbReference type="EMBL" id="SFR49587.1"/>
    </source>
</evidence>
<dbReference type="AlphaFoldDB" id="A0A1I6H5G7"/>
<sequence length="67" mass="6723">MRMGQTLTVEGMSCGHCEQTVEDALSGVSGVESASADHESSSVTVEGDADAAELVSAVEEAGYDASA</sequence>
<dbReference type="SUPFAM" id="SSF55008">
    <property type="entry name" value="HMA, heavy metal-associated domain"/>
    <property type="match status" value="1"/>
</dbReference>
<feature type="region of interest" description="Disordered" evidence="2">
    <location>
        <begin position="28"/>
        <end position="48"/>
    </location>
</feature>
<dbReference type="Proteomes" id="UP000243250">
    <property type="component" value="Unassembled WGS sequence"/>
</dbReference>
<dbReference type="InterPro" id="IPR006121">
    <property type="entry name" value="HMA_dom"/>
</dbReference>
<dbReference type="CDD" id="cd00371">
    <property type="entry name" value="HMA"/>
    <property type="match status" value="1"/>
</dbReference>
<feature type="domain" description="HMA" evidence="3">
    <location>
        <begin position="3"/>
        <end position="66"/>
    </location>
</feature>
<dbReference type="Pfam" id="PF00403">
    <property type="entry name" value="HMA"/>
    <property type="match status" value="1"/>
</dbReference>